<accession>A0ABU3SUV3</accession>
<dbReference type="Gene3D" id="2.60.120.200">
    <property type="match status" value="1"/>
</dbReference>
<name>A0ABU3SUV3_9ALTE</name>
<evidence type="ECO:0000313" key="2">
    <source>
        <dbReference type="Proteomes" id="UP001247805"/>
    </source>
</evidence>
<organism evidence="1 2">
    <name type="scientific">Paraglaciecola aquimarina</name>
    <dbReference type="NCBI Taxonomy" id="1235557"/>
    <lineage>
        <taxon>Bacteria</taxon>
        <taxon>Pseudomonadati</taxon>
        <taxon>Pseudomonadota</taxon>
        <taxon>Gammaproteobacteria</taxon>
        <taxon>Alteromonadales</taxon>
        <taxon>Alteromonadaceae</taxon>
        <taxon>Paraglaciecola</taxon>
    </lineage>
</organism>
<proteinExistence type="predicted"/>
<dbReference type="SUPFAM" id="SSF49899">
    <property type="entry name" value="Concanavalin A-like lectins/glucanases"/>
    <property type="match status" value="1"/>
</dbReference>
<dbReference type="Proteomes" id="UP001247805">
    <property type="component" value="Unassembled WGS sequence"/>
</dbReference>
<evidence type="ECO:0008006" key="3">
    <source>
        <dbReference type="Google" id="ProtNLM"/>
    </source>
</evidence>
<gene>
    <name evidence="1" type="ORF">RS130_07435</name>
</gene>
<keyword evidence="2" id="KW-1185">Reference proteome</keyword>
<dbReference type="RefSeq" id="WP_316025430.1">
    <property type="nucleotide sequence ID" value="NZ_JAWDIO010000002.1"/>
</dbReference>
<protein>
    <recommendedName>
        <fullName evidence="3">DUF4283 domain-containing protein</fullName>
    </recommendedName>
</protein>
<comment type="caution">
    <text evidence="1">The sequence shown here is derived from an EMBL/GenBank/DDBJ whole genome shotgun (WGS) entry which is preliminary data.</text>
</comment>
<dbReference type="EMBL" id="JAWDIO010000002">
    <property type="protein sequence ID" value="MDU0353780.1"/>
    <property type="molecule type" value="Genomic_DNA"/>
</dbReference>
<reference evidence="1 2" key="1">
    <citation type="submission" date="2023-10" db="EMBL/GenBank/DDBJ databases">
        <title>Glaciecola aquimarina strain GGW-M5 nov., isolated from a coastal seawater.</title>
        <authorList>
            <person name="Bayburt H."/>
            <person name="Kim J.M."/>
            <person name="Choi B.J."/>
            <person name="Jeon C.O."/>
        </authorList>
    </citation>
    <scope>NUCLEOTIDE SEQUENCE [LARGE SCALE GENOMIC DNA]</scope>
    <source>
        <strain evidence="1 2">KCTC 32108</strain>
    </source>
</reference>
<dbReference type="InterPro" id="IPR013320">
    <property type="entry name" value="ConA-like_dom_sf"/>
</dbReference>
<sequence length="101" mass="11043">MQDQQFLCQGPGIGGECFNAEFKTLDQAKIEQSLVAGKYGQAMSFDGINNWLETQFKGIEGNKPRTVAMWVKVPKNFSVNNGYGIVSWGLPEVLSALANLA</sequence>
<evidence type="ECO:0000313" key="1">
    <source>
        <dbReference type="EMBL" id="MDU0353780.1"/>
    </source>
</evidence>